<dbReference type="AlphaFoldDB" id="A0A512MI64"/>
<reference evidence="1 2" key="1">
    <citation type="submission" date="2019-07" db="EMBL/GenBank/DDBJ databases">
        <title>Whole genome shotgun sequence of Brevifollis gellanilyticus NBRC 108608.</title>
        <authorList>
            <person name="Hosoyama A."/>
            <person name="Uohara A."/>
            <person name="Ohji S."/>
            <person name="Ichikawa N."/>
        </authorList>
    </citation>
    <scope>NUCLEOTIDE SEQUENCE [LARGE SCALE GENOMIC DNA]</scope>
    <source>
        <strain evidence="1 2">NBRC 108608</strain>
    </source>
</reference>
<dbReference type="RefSeq" id="WP_146856272.1">
    <property type="nucleotide sequence ID" value="NZ_BKAG01000099.1"/>
</dbReference>
<evidence type="ECO:0000313" key="2">
    <source>
        <dbReference type="Proteomes" id="UP000321577"/>
    </source>
</evidence>
<dbReference type="Proteomes" id="UP000321577">
    <property type="component" value="Unassembled WGS sequence"/>
</dbReference>
<gene>
    <name evidence="1" type="ORF">BGE01nite_57110</name>
</gene>
<evidence type="ECO:0000313" key="1">
    <source>
        <dbReference type="EMBL" id="GEP46420.1"/>
    </source>
</evidence>
<sequence length="204" mass="22311">MHSFHLLSQSTPEITGILDTVKEPGFSQWLVYLLVFMIIADRFKGWVLPAAIRRGASGDDTPPSAPPTPSATREELESLKEDFDTFVQSNRADHQAAIAAGQERVISLSQVMDRETGDLESAIAQLRDTLGAKMDAAFAALHLKIDPLIKASAAASALIDQIDKRLSRLEGQHTHEVRKLHSRIDEALRASLTAPRAAGHESKK</sequence>
<protein>
    <submittedName>
        <fullName evidence="1">Uncharacterized protein</fullName>
    </submittedName>
</protein>
<organism evidence="1 2">
    <name type="scientific">Brevifollis gellanilyticus</name>
    <dbReference type="NCBI Taxonomy" id="748831"/>
    <lineage>
        <taxon>Bacteria</taxon>
        <taxon>Pseudomonadati</taxon>
        <taxon>Verrucomicrobiota</taxon>
        <taxon>Verrucomicrobiia</taxon>
        <taxon>Verrucomicrobiales</taxon>
        <taxon>Verrucomicrobiaceae</taxon>
    </lineage>
</organism>
<keyword evidence="2" id="KW-1185">Reference proteome</keyword>
<accession>A0A512MI64</accession>
<name>A0A512MI64_9BACT</name>
<proteinExistence type="predicted"/>
<dbReference type="EMBL" id="BKAG01000099">
    <property type="protein sequence ID" value="GEP46420.1"/>
    <property type="molecule type" value="Genomic_DNA"/>
</dbReference>
<comment type="caution">
    <text evidence="1">The sequence shown here is derived from an EMBL/GenBank/DDBJ whole genome shotgun (WGS) entry which is preliminary data.</text>
</comment>